<name>A0A0L6UR53_9BASI</name>
<protein>
    <submittedName>
        <fullName evidence="2">Putative signal peptide protein</fullName>
    </submittedName>
</protein>
<dbReference type="Proteomes" id="UP000037035">
    <property type="component" value="Unassembled WGS sequence"/>
</dbReference>
<keyword evidence="1" id="KW-1133">Transmembrane helix</keyword>
<comment type="caution">
    <text evidence="2">The sequence shown here is derived from an EMBL/GenBank/DDBJ whole genome shotgun (WGS) entry which is preliminary data.</text>
</comment>
<keyword evidence="3" id="KW-1185">Reference proteome</keyword>
<dbReference type="AlphaFoldDB" id="A0A0L6UR53"/>
<feature type="transmembrane region" description="Helical" evidence="1">
    <location>
        <begin position="6"/>
        <end position="26"/>
    </location>
</feature>
<evidence type="ECO:0000313" key="2">
    <source>
        <dbReference type="EMBL" id="KNZ50722.1"/>
    </source>
</evidence>
<reference evidence="2 3" key="1">
    <citation type="submission" date="2015-08" db="EMBL/GenBank/DDBJ databases">
        <title>Next Generation Sequencing and Analysis of the Genome of Puccinia sorghi L Schw, the Causal Agent of Maize Common Rust.</title>
        <authorList>
            <person name="Rochi L."/>
            <person name="Burguener G."/>
            <person name="Darino M."/>
            <person name="Turjanski A."/>
            <person name="Kreff E."/>
            <person name="Dieguez M.J."/>
            <person name="Sacco F."/>
        </authorList>
    </citation>
    <scope>NUCLEOTIDE SEQUENCE [LARGE SCALE GENOMIC DNA]</scope>
    <source>
        <strain evidence="2 3">RO10H11247</strain>
    </source>
</reference>
<evidence type="ECO:0000313" key="3">
    <source>
        <dbReference type="Proteomes" id="UP000037035"/>
    </source>
</evidence>
<proteinExistence type="predicted"/>
<gene>
    <name evidence="2" type="ORF">VP01_4274g4</name>
</gene>
<dbReference type="VEuPathDB" id="FungiDB:VP01_4274g4"/>
<keyword evidence="1" id="KW-0812">Transmembrane</keyword>
<accession>A0A0L6UR53</accession>
<evidence type="ECO:0000256" key="1">
    <source>
        <dbReference type="SAM" id="Phobius"/>
    </source>
</evidence>
<sequence length="37" mass="4530">MICTNYFLNLLILLPFCCFMCIHVRFQSHKYAKFWIA</sequence>
<keyword evidence="1" id="KW-0472">Membrane</keyword>
<organism evidence="2 3">
    <name type="scientific">Puccinia sorghi</name>
    <dbReference type="NCBI Taxonomy" id="27349"/>
    <lineage>
        <taxon>Eukaryota</taxon>
        <taxon>Fungi</taxon>
        <taxon>Dikarya</taxon>
        <taxon>Basidiomycota</taxon>
        <taxon>Pucciniomycotina</taxon>
        <taxon>Pucciniomycetes</taxon>
        <taxon>Pucciniales</taxon>
        <taxon>Pucciniaceae</taxon>
        <taxon>Puccinia</taxon>
    </lineage>
</organism>
<dbReference type="EMBL" id="LAVV01009362">
    <property type="protein sequence ID" value="KNZ50722.1"/>
    <property type="molecule type" value="Genomic_DNA"/>
</dbReference>